<dbReference type="InterPro" id="IPR000515">
    <property type="entry name" value="MetI-like"/>
</dbReference>
<keyword evidence="4 7" id="KW-0812">Transmembrane</keyword>
<gene>
    <name evidence="9" type="ORF">ACFFK0_02285</name>
</gene>
<dbReference type="InterPro" id="IPR035906">
    <property type="entry name" value="MetI-like_sf"/>
</dbReference>
<evidence type="ECO:0000313" key="9">
    <source>
        <dbReference type="EMBL" id="MFC0211287.1"/>
    </source>
</evidence>
<dbReference type="SUPFAM" id="SSF161098">
    <property type="entry name" value="MetI-like"/>
    <property type="match status" value="1"/>
</dbReference>
<name>A0ABV6DF61_9BACL</name>
<feature type="transmembrane region" description="Helical" evidence="7">
    <location>
        <begin position="21"/>
        <end position="42"/>
    </location>
</feature>
<proteinExistence type="inferred from homology"/>
<keyword evidence="5 7" id="KW-1133">Transmembrane helix</keyword>
<feature type="transmembrane region" description="Helical" evidence="7">
    <location>
        <begin position="197"/>
        <end position="221"/>
    </location>
</feature>
<keyword evidence="3" id="KW-1003">Cell membrane</keyword>
<feature type="transmembrane region" description="Helical" evidence="7">
    <location>
        <begin position="78"/>
        <end position="100"/>
    </location>
</feature>
<keyword evidence="2 7" id="KW-0813">Transport</keyword>
<accession>A0ABV6DF61</accession>
<evidence type="ECO:0000313" key="10">
    <source>
        <dbReference type="Proteomes" id="UP001589776"/>
    </source>
</evidence>
<evidence type="ECO:0000256" key="3">
    <source>
        <dbReference type="ARBA" id="ARBA00022475"/>
    </source>
</evidence>
<keyword evidence="10" id="KW-1185">Reference proteome</keyword>
<dbReference type="EMBL" id="JBHLWN010000014">
    <property type="protein sequence ID" value="MFC0211287.1"/>
    <property type="molecule type" value="Genomic_DNA"/>
</dbReference>
<dbReference type="CDD" id="cd06261">
    <property type="entry name" value="TM_PBP2"/>
    <property type="match status" value="1"/>
</dbReference>
<dbReference type="RefSeq" id="WP_377468252.1">
    <property type="nucleotide sequence ID" value="NZ_JBHLWN010000014.1"/>
</dbReference>
<evidence type="ECO:0000256" key="7">
    <source>
        <dbReference type="RuleBase" id="RU363032"/>
    </source>
</evidence>
<feature type="domain" description="ABC transmembrane type-1" evidence="8">
    <location>
        <begin position="71"/>
        <end position="255"/>
    </location>
</feature>
<reference evidence="9 10" key="1">
    <citation type="submission" date="2024-09" db="EMBL/GenBank/DDBJ databases">
        <authorList>
            <person name="Sun Q."/>
            <person name="Mori K."/>
        </authorList>
    </citation>
    <scope>NUCLEOTIDE SEQUENCE [LARGE SCALE GENOMIC DNA]</scope>
    <source>
        <strain evidence="9 10">CCM 7759</strain>
    </source>
</reference>
<sequence length="266" mass="29441">MKKRSPILNIRTDISRTTYSFGVALTFVIVLGLWSAASWGGLVEEAFLPTPYQVLLQLGNQLVSGDFWHHVGMSVYRVTAGFLLACLLGIPLGIAAGTFKFAESLVIPQSEFIRYMPATAFVPLIMVWAGIGETAKILVIFLGCFFQIILMVADNVRSVSGDLLQVSYTLGANRRQAIERVLLRAVMPDLMNTMRMMLGWAWTYLVVAELVAASSGLGFSIMKSQRFLNTDVIFVGIMAIGLLGLLTDRAFAFCHRRFFPWLEGGR</sequence>
<comment type="similarity">
    <text evidence="7">Belongs to the binding-protein-dependent transport system permease family.</text>
</comment>
<evidence type="ECO:0000256" key="5">
    <source>
        <dbReference type="ARBA" id="ARBA00022989"/>
    </source>
</evidence>
<comment type="caution">
    <text evidence="9">The sequence shown here is derived from an EMBL/GenBank/DDBJ whole genome shotgun (WGS) entry which is preliminary data.</text>
</comment>
<evidence type="ECO:0000256" key="2">
    <source>
        <dbReference type="ARBA" id="ARBA00022448"/>
    </source>
</evidence>
<dbReference type="Gene3D" id="1.10.3720.10">
    <property type="entry name" value="MetI-like"/>
    <property type="match status" value="1"/>
</dbReference>
<dbReference type="PANTHER" id="PTHR30151">
    <property type="entry name" value="ALKANE SULFONATE ABC TRANSPORTER-RELATED, MEMBRANE SUBUNIT"/>
    <property type="match status" value="1"/>
</dbReference>
<dbReference type="PANTHER" id="PTHR30151:SF0">
    <property type="entry name" value="ABC TRANSPORTER PERMEASE PROTEIN MJ0413-RELATED"/>
    <property type="match status" value="1"/>
</dbReference>
<dbReference type="Pfam" id="PF00528">
    <property type="entry name" value="BPD_transp_1"/>
    <property type="match status" value="1"/>
</dbReference>
<protein>
    <submittedName>
        <fullName evidence="9">ABC transporter permease</fullName>
    </submittedName>
</protein>
<feature type="transmembrane region" description="Helical" evidence="7">
    <location>
        <begin position="137"/>
        <end position="156"/>
    </location>
</feature>
<feature type="transmembrane region" description="Helical" evidence="7">
    <location>
        <begin position="227"/>
        <end position="247"/>
    </location>
</feature>
<evidence type="ECO:0000256" key="6">
    <source>
        <dbReference type="ARBA" id="ARBA00023136"/>
    </source>
</evidence>
<comment type="subcellular location">
    <subcellularLocation>
        <location evidence="1 7">Cell membrane</location>
        <topology evidence="1 7">Multi-pass membrane protein</topology>
    </subcellularLocation>
</comment>
<keyword evidence="6 7" id="KW-0472">Membrane</keyword>
<organism evidence="9 10">
    <name type="scientific">Paenibacillus chartarius</name>
    <dbReference type="NCBI Taxonomy" id="747481"/>
    <lineage>
        <taxon>Bacteria</taxon>
        <taxon>Bacillati</taxon>
        <taxon>Bacillota</taxon>
        <taxon>Bacilli</taxon>
        <taxon>Bacillales</taxon>
        <taxon>Paenibacillaceae</taxon>
        <taxon>Paenibacillus</taxon>
    </lineage>
</organism>
<evidence type="ECO:0000259" key="8">
    <source>
        <dbReference type="PROSITE" id="PS50928"/>
    </source>
</evidence>
<dbReference type="Proteomes" id="UP001589776">
    <property type="component" value="Unassembled WGS sequence"/>
</dbReference>
<dbReference type="PROSITE" id="PS50928">
    <property type="entry name" value="ABC_TM1"/>
    <property type="match status" value="1"/>
</dbReference>
<feature type="transmembrane region" description="Helical" evidence="7">
    <location>
        <begin position="112"/>
        <end position="131"/>
    </location>
</feature>
<evidence type="ECO:0000256" key="1">
    <source>
        <dbReference type="ARBA" id="ARBA00004651"/>
    </source>
</evidence>
<evidence type="ECO:0000256" key="4">
    <source>
        <dbReference type="ARBA" id="ARBA00022692"/>
    </source>
</evidence>